<feature type="domain" description="PTS EIIB type-1" evidence="19">
    <location>
        <begin position="37"/>
        <end position="119"/>
    </location>
</feature>
<evidence type="ECO:0000256" key="16">
    <source>
        <dbReference type="PROSITE-ProRule" id="PRU00421"/>
    </source>
</evidence>
<dbReference type="FunFam" id="2.70.70.10:FF:000001">
    <property type="entry name" value="PTS system glucose-specific IIA component"/>
    <property type="match status" value="1"/>
</dbReference>
<dbReference type="CDD" id="cd00212">
    <property type="entry name" value="PTS_IIB_glc"/>
    <property type="match status" value="1"/>
</dbReference>
<dbReference type="PROSITE" id="PS51093">
    <property type="entry name" value="PTS_EIIA_TYPE_1"/>
    <property type="match status" value="1"/>
</dbReference>
<evidence type="ECO:0000256" key="15">
    <source>
        <dbReference type="ARBA" id="ARBA00081008"/>
    </source>
</evidence>
<dbReference type="PROSITE" id="PS00371">
    <property type="entry name" value="PTS_EIIA_TYPE_1_HIS"/>
    <property type="match status" value="1"/>
</dbReference>
<name>F0EIT3_ENTCA</name>
<protein>
    <recommendedName>
        <fullName evidence="14">PTS system sucrose-specific EIIBCA component</fullName>
        <ecNumber evidence="11">2.7.1.211</ecNumber>
    </recommendedName>
    <alternativeName>
        <fullName evidence="15">EIIBCA-Scr</fullName>
    </alternativeName>
</protein>
<dbReference type="NCBIfam" id="TIGR00830">
    <property type="entry name" value="PTBA"/>
    <property type="match status" value="1"/>
</dbReference>
<dbReference type="Pfam" id="PF02378">
    <property type="entry name" value="PTS_EIIC"/>
    <property type="match status" value="1"/>
</dbReference>
<dbReference type="Proteomes" id="UP000004835">
    <property type="component" value="Unassembled WGS sequence"/>
</dbReference>
<evidence type="ECO:0000313" key="22">
    <source>
        <dbReference type="Proteomes" id="UP000004835"/>
    </source>
</evidence>
<dbReference type="InterPro" id="IPR001996">
    <property type="entry name" value="PTS_IIB_1"/>
</dbReference>
<evidence type="ECO:0000256" key="14">
    <source>
        <dbReference type="ARBA" id="ARBA00074554"/>
    </source>
</evidence>
<dbReference type="PROSITE" id="PS51098">
    <property type="entry name" value="PTS_EIIB_TYPE_1"/>
    <property type="match status" value="1"/>
</dbReference>
<evidence type="ECO:0000256" key="7">
    <source>
        <dbReference type="ARBA" id="ARBA00022692"/>
    </source>
</evidence>
<gene>
    <name evidence="21" type="ORF">HMPREF9087_1371</name>
</gene>
<comment type="catalytic activity">
    <reaction evidence="13">
        <text>N(pros)-phospho-L-histidyl-[protein](out) + sucrose = sucrose 6(G)-phosphate(in) + L-histidyl-[protein]</text>
        <dbReference type="Rhea" id="RHEA:49236"/>
        <dbReference type="Rhea" id="RHEA-COMP:9745"/>
        <dbReference type="Rhea" id="RHEA-COMP:9746"/>
        <dbReference type="ChEBI" id="CHEBI:17992"/>
        <dbReference type="ChEBI" id="CHEBI:29979"/>
        <dbReference type="ChEBI" id="CHEBI:64837"/>
        <dbReference type="ChEBI" id="CHEBI:91002"/>
        <dbReference type="EC" id="2.7.1.211"/>
    </reaction>
</comment>
<dbReference type="AlphaFoldDB" id="F0EIT3"/>
<dbReference type="Pfam" id="PF00367">
    <property type="entry name" value="PTS_EIIB"/>
    <property type="match status" value="1"/>
</dbReference>
<feature type="transmembrane region" description="Helical" evidence="17">
    <location>
        <begin position="174"/>
        <end position="193"/>
    </location>
</feature>
<evidence type="ECO:0000313" key="21">
    <source>
        <dbReference type="EMBL" id="EGC69983.1"/>
    </source>
</evidence>
<dbReference type="SUPFAM" id="SSF51261">
    <property type="entry name" value="Duplicated hybrid motif"/>
    <property type="match status" value="1"/>
</dbReference>
<dbReference type="GO" id="GO:0016301">
    <property type="term" value="F:kinase activity"/>
    <property type="evidence" value="ECO:0007669"/>
    <property type="project" value="UniProtKB-KW"/>
</dbReference>
<comment type="subcellular location">
    <subcellularLocation>
        <location evidence="1">Cell membrane</location>
        <topology evidence="1">Multi-pass membrane protein</topology>
    </subcellularLocation>
</comment>
<dbReference type="InterPro" id="IPR036878">
    <property type="entry name" value="Glu_permease_IIB"/>
</dbReference>
<keyword evidence="8" id="KW-0418">Kinase</keyword>
<dbReference type="InterPro" id="IPR001127">
    <property type="entry name" value="PTS_EIIA_1_perm"/>
</dbReference>
<feature type="transmembrane region" description="Helical" evidence="17">
    <location>
        <begin position="244"/>
        <end position="265"/>
    </location>
</feature>
<dbReference type="SUPFAM" id="SSF55604">
    <property type="entry name" value="Glucose permease domain IIB"/>
    <property type="match status" value="1"/>
</dbReference>
<comment type="function">
    <text evidence="12">The phosphoenolpyruvate-dependent sugar phosphotransferase system (sugar PTS), a major carbohydrate active transport system, catalyzes the phosphorylation of incoming sugar substrates concomitantly with their translocation across the cell membrane. This system is involved in sucrose transport.</text>
</comment>
<feature type="transmembrane region" description="Helical" evidence="17">
    <location>
        <begin position="388"/>
        <end position="407"/>
    </location>
</feature>
<evidence type="ECO:0000256" key="9">
    <source>
        <dbReference type="ARBA" id="ARBA00022989"/>
    </source>
</evidence>
<keyword evidence="10 17" id="KW-0472">Membrane</keyword>
<keyword evidence="9 17" id="KW-1133">Transmembrane helix</keyword>
<feature type="transmembrane region" description="Helical" evidence="17">
    <location>
        <begin position="355"/>
        <end position="376"/>
    </location>
</feature>
<dbReference type="EC" id="2.7.1.211" evidence="11"/>
<evidence type="ECO:0000256" key="1">
    <source>
        <dbReference type="ARBA" id="ARBA00004651"/>
    </source>
</evidence>
<evidence type="ECO:0000259" key="19">
    <source>
        <dbReference type="PROSITE" id="PS51098"/>
    </source>
</evidence>
<dbReference type="PROSITE" id="PS01035">
    <property type="entry name" value="PTS_EIIB_TYPE_1_CYS"/>
    <property type="match status" value="1"/>
</dbReference>
<dbReference type="InterPro" id="IPR003352">
    <property type="entry name" value="PTS_EIIC"/>
</dbReference>
<dbReference type="Gene3D" id="3.30.1360.60">
    <property type="entry name" value="Glucose permease domain IIB"/>
    <property type="match status" value="1"/>
</dbReference>
<dbReference type="InterPro" id="IPR013013">
    <property type="entry name" value="PTS_EIIC_1"/>
</dbReference>
<keyword evidence="7 17" id="KW-0812">Transmembrane</keyword>
<dbReference type="InterPro" id="IPR018113">
    <property type="entry name" value="PTrfase_EIIB_Cys"/>
</dbReference>
<evidence type="ECO:0000256" key="13">
    <source>
        <dbReference type="ARBA" id="ARBA00048931"/>
    </source>
</evidence>
<proteinExistence type="predicted"/>
<evidence type="ECO:0000256" key="5">
    <source>
        <dbReference type="ARBA" id="ARBA00022679"/>
    </source>
</evidence>
<dbReference type="GO" id="GO:0090589">
    <property type="term" value="F:protein-phosphocysteine-trehalose phosphotransferase system transporter activity"/>
    <property type="evidence" value="ECO:0007669"/>
    <property type="project" value="TreeGrafter"/>
</dbReference>
<evidence type="ECO:0000259" key="18">
    <source>
        <dbReference type="PROSITE" id="PS51093"/>
    </source>
</evidence>
<evidence type="ECO:0000256" key="17">
    <source>
        <dbReference type="SAM" id="Phobius"/>
    </source>
</evidence>
<feature type="active site" description="Phosphocysteine intermediate; for EIIB activity" evidence="16">
    <location>
        <position position="59"/>
    </location>
</feature>
<accession>F0EIT3</accession>
<dbReference type="FunFam" id="3.30.1360.60:FF:000001">
    <property type="entry name" value="PTS system glucose-specific IIBC component PtsG"/>
    <property type="match status" value="1"/>
</dbReference>
<dbReference type="GO" id="GO:0008982">
    <property type="term" value="F:protein-N(PI)-phosphohistidine-sugar phosphotransferase activity"/>
    <property type="evidence" value="ECO:0007669"/>
    <property type="project" value="InterPro"/>
</dbReference>
<dbReference type="Pfam" id="PF00358">
    <property type="entry name" value="PTS_EIIA_1"/>
    <property type="match status" value="1"/>
</dbReference>
<organism evidence="21 22">
    <name type="scientific">Enterococcus casseliflavus ATCC 12755</name>
    <dbReference type="NCBI Taxonomy" id="888066"/>
    <lineage>
        <taxon>Bacteria</taxon>
        <taxon>Bacillati</taxon>
        <taxon>Bacillota</taxon>
        <taxon>Bacilli</taxon>
        <taxon>Lactobacillales</taxon>
        <taxon>Enterococcaceae</taxon>
        <taxon>Enterococcus</taxon>
    </lineage>
</organism>
<feature type="transmembrane region" description="Helical" evidence="17">
    <location>
        <begin position="277"/>
        <end position="299"/>
    </location>
</feature>
<keyword evidence="5 21" id="KW-0808">Transferase</keyword>
<feature type="transmembrane region" description="Helical" evidence="17">
    <location>
        <begin position="413"/>
        <end position="433"/>
    </location>
</feature>
<feature type="transmembrane region" description="Helical" evidence="17">
    <location>
        <begin position="453"/>
        <end position="476"/>
    </location>
</feature>
<evidence type="ECO:0000256" key="2">
    <source>
        <dbReference type="ARBA" id="ARBA00022448"/>
    </source>
</evidence>
<dbReference type="PROSITE" id="PS51103">
    <property type="entry name" value="PTS_EIIC_TYPE_1"/>
    <property type="match status" value="1"/>
</dbReference>
<dbReference type="PANTHER" id="PTHR30175">
    <property type="entry name" value="PHOSPHOTRANSFERASE SYSTEM TRANSPORT PROTEIN"/>
    <property type="match status" value="1"/>
</dbReference>
<keyword evidence="2" id="KW-0813">Transport</keyword>
<evidence type="ECO:0000256" key="3">
    <source>
        <dbReference type="ARBA" id="ARBA00022475"/>
    </source>
</evidence>
<evidence type="ECO:0000256" key="4">
    <source>
        <dbReference type="ARBA" id="ARBA00022597"/>
    </source>
</evidence>
<dbReference type="EMBL" id="AEWT01000010">
    <property type="protein sequence ID" value="EGC69983.1"/>
    <property type="molecule type" value="Genomic_DNA"/>
</dbReference>
<dbReference type="Gene3D" id="2.70.70.10">
    <property type="entry name" value="Glucose Permease (Domain IIA)"/>
    <property type="match status" value="1"/>
</dbReference>
<keyword evidence="4" id="KW-0762">Sugar transport</keyword>
<comment type="caution">
    <text evidence="21">The sequence shown here is derived from an EMBL/GenBank/DDBJ whole genome shotgun (WGS) entry which is preliminary data.</text>
</comment>
<dbReference type="PANTHER" id="PTHR30175:SF1">
    <property type="entry name" value="PTS SYSTEM ARBUTIN-, CELLOBIOSE-, AND SALICIN-SPECIFIC EIIBC COMPONENT-RELATED"/>
    <property type="match status" value="1"/>
</dbReference>
<evidence type="ECO:0000256" key="12">
    <source>
        <dbReference type="ARBA" id="ARBA00045139"/>
    </source>
</evidence>
<dbReference type="GO" id="GO:0005886">
    <property type="term" value="C:plasma membrane"/>
    <property type="evidence" value="ECO:0007669"/>
    <property type="project" value="UniProtKB-SubCell"/>
</dbReference>
<evidence type="ECO:0000256" key="8">
    <source>
        <dbReference type="ARBA" id="ARBA00022777"/>
    </source>
</evidence>
<feature type="transmembrane region" description="Helical" evidence="17">
    <location>
        <begin position="132"/>
        <end position="154"/>
    </location>
</feature>
<keyword evidence="3" id="KW-1003">Cell membrane</keyword>
<evidence type="ECO:0000256" key="6">
    <source>
        <dbReference type="ARBA" id="ARBA00022683"/>
    </source>
</evidence>
<dbReference type="GO" id="GO:0015771">
    <property type="term" value="P:trehalose transport"/>
    <property type="evidence" value="ECO:0007669"/>
    <property type="project" value="TreeGrafter"/>
</dbReference>
<evidence type="ECO:0000259" key="20">
    <source>
        <dbReference type="PROSITE" id="PS51103"/>
    </source>
</evidence>
<feature type="domain" description="PTS EIIC type-1" evidence="20">
    <location>
        <begin position="135"/>
        <end position="487"/>
    </location>
</feature>
<reference evidence="21 22" key="1">
    <citation type="submission" date="2011-01" db="EMBL/GenBank/DDBJ databases">
        <authorList>
            <person name="Muzny D."/>
            <person name="Qin X."/>
            <person name="Deng J."/>
            <person name="Jiang H."/>
            <person name="Liu Y."/>
            <person name="Qu J."/>
            <person name="Song X.-Z."/>
            <person name="Zhang L."/>
            <person name="Thornton R."/>
            <person name="Coyle M."/>
            <person name="Francisco L."/>
            <person name="Jackson L."/>
            <person name="Javaid M."/>
            <person name="Korchina V."/>
            <person name="Kovar C."/>
            <person name="Mata R."/>
            <person name="Mathew T."/>
            <person name="Ngo R."/>
            <person name="Nguyen L."/>
            <person name="Nguyen N."/>
            <person name="Okwuonu G."/>
            <person name="Ongeri F."/>
            <person name="Pham C."/>
            <person name="Simmons D."/>
            <person name="Wilczek-Boney K."/>
            <person name="Hale W."/>
            <person name="Jakkamsetti A."/>
            <person name="Pham P."/>
            <person name="Ruth R."/>
            <person name="San Lucas F."/>
            <person name="Warren J."/>
            <person name="Zhang J."/>
            <person name="Zhao Z."/>
            <person name="Zhou C."/>
            <person name="Zhu D."/>
            <person name="Lee S."/>
            <person name="Bess C."/>
            <person name="Blankenburg K."/>
            <person name="Forbes L."/>
            <person name="Fu Q."/>
            <person name="Gubbala S."/>
            <person name="Hirani K."/>
            <person name="Jayaseelan J.C."/>
            <person name="Lara F."/>
            <person name="Munidasa M."/>
            <person name="Palculict T."/>
            <person name="Patil S."/>
            <person name="Pu L.-L."/>
            <person name="Saada N."/>
            <person name="Tang L."/>
            <person name="Weissenberger G."/>
            <person name="Zhu Y."/>
            <person name="Hemphill L."/>
            <person name="Shang Y."/>
            <person name="Youmans B."/>
            <person name="Ayvaz T."/>
            <person name="Ross M."/>
            <person name="Santibanez J."/>
            <person name="Aqrawi P."/>
            <person name="Gross S."/>
            <person name="Joshi V."/>
            <person name="Fowler G."/>
            <person name="Nazareth L."/>
            <person name="Reid J."/>
            <person name="Worley K."/>
            <person name="Petrosino J."/>
            <person name="Highlander S."/>
            <person name="Gibbs R."/>
        </authorList>
    </citation>
    <scope>NUCLEOTIDE SEQUENCE [LARGE SCALE GENOMIC DNA]</scope>
    <source>
        <strain evidence="21 22">ATCC 12755</strain>
    </source>
</reference>
<dbReference type="InterPro" id="IPR050558">
    <property type="entry name" value="PTS_Sugar-Specific_Components"/>
</dbReference>
<dbReference type="InterPro" id="IPR011055">
    <property type="entry name" value="Dup_hybrid_motif"/>
</dbReference>
<evidence type="ECO:0000256" key="11">
    <source>
        <dbReference type="ARBA" id="ARBA00044053"/>
    </source>
</evidence>
<sequence>MCEHATMCVKTETPERAPVKRIRTVSKQQGEKKMTKEDIVKQIIKDVGGSENINNAWHCMTRLRFDLKDEKKVDYAALEKTPKVVGTKYQSNQLQVVIGTDVADYYAPLAKELGLDEANQGGTSEKKGAVSLFMDTVSGVFGPIVPAIAGAGMIKGLMAGLVALNVISNQTDTYLVIDMIASGVFTFLPFFVAASAARIFKTNQYLAIAIAATLQFPTMTNAVAEGSISAFRLFGILPVPVFNYAGTVIPIIFAVLALSYIYRWVDKLLPQVLRTVFTPTISLFVAGILTLTVIGPISIHLGNLLAAGVAGLFTISPVLAGIVVGAIRPIAIFTGLHHAMTPIALQNFANQGYDMLMPMMFMANMAITGATAAIYFKVKTKEEKSIILSSAVSGLLGITEPALFGILSKYKKAFIAATVGSSVASAFISFFGVRIYGYILSSIFSLPAYIGEYFVYAVLGIILAIGLSFAMSWFLVPNQAAEGDRYTNEVDLHAVTHGEYVPLEDVPDEVFSTKMMGEGYAIESQDGQIFAPVSGEVTTVFPSKHAVGIKTQNGVEVLVHMGIDTVSLGGQGFDVFVKAGEQVTPQTKLAQMDLPYIKQQGKETMVIVLITNMDRVQQFSGSTDLEGRHQAGALLEKVVLNA</sequence>
<keyword evidence="6" id="KW-0598">Phosphotransferase system</keyword>
<dbReference type="GO" id="GO:0009401">
    <property type="term" value="P:phosphoenolpyruvate-dependent sugar phosphotransferase system"/>
    <property type="evidence" value="ECO:0007669"/>
    <property type="project" value="UniProtKB-KW"/>
</dbReference>
<evidence type="ECO:0000256" key="10">
    <source>
        <dbReference type="ARBA" id="ARBA00023136"/>
    </source>
</evidence>
<feature type="transmembrane region" description="Helical" evidence="17">
    <location>
        <begin position="305"/>
        <end position="323"/>
    </location>
</feature>
<feature type="domain" description="PTS EIIA type-1" evidence="18">
    <location>
        <begin position="508"/>
        <end position="612"/>
    </location>
</feature>
<dbReference type="HOGENOM" id="CLU_012312_2_1_9"/>